<dbReference type="InterPro" id="IPR010998">
    <property type="entry name" value="Integrase_recombinase_N"/>
</dbReference>
<dbReference type="RefSeq" id="WP_040263373.1">
    <property type="nucleotide sequence ID" value="NZ_CP050855.1"/>
</dbReference>
<evidence type="ECO:0000256" key="4">
    <source>
        <dbReference type="PROSITE-ProRule" id="PRU01248"/>
    </source>
</evidence>
<dbReference type="PROSITE" id="PS51900">
    <property type="entry name" value="CB"/>
    <property type="match status" value="1"/>
</dbReference>
<dbReference type="Pfam" id="PF00589">
    <property type="entry name" value="Phage_integrase"/>
    <property type="match status" value="1"/>
</dbReference>
<dbReference type="CDD" id="cd00796">
    <property type="entry name" value="INT_Rci_Hp1_C"/>
    <property type="match status" value="1"/>
</dbReference>
<feature type="domain" description="Core-binding (CB)" evidence="6">
    <location>
        <begin position="59"/>
        <end position="141"/>
    </location>
</feature>
<dbReference type="STRING" id="138074.SYMBAF_100342"/>
<dbReference type="EMBL" id="CP050855">
    <property type="protein sequence ID" value="QLH62056.1"/>
    <property type="molecule type" value="Genomic_DNA"/>
</dbReference>
<evidence type="ECO:0000256" key="3">
    <source>
        <dbReference type="ARBA" id="ARBA00023172"/>
    </source>
</evidence>
<dbReference type="GeneID" id="93735418"/>
<reference evidence="7 8" key="1">
    <citation type="journal article" date="2014" name="Genome Announc.">
        <title>Whole-Genome Sequence of Serratia symbiotica Strain CWBI-2.3T, a Free-Living Symbiont of the Black Bean Aphid Aphis fabae.</title>
        <authorList>
            <person name="Foray V."/>
            <person name="Grigorescu A.S."/>
            <person name="Sabri A."/>
            <person name="Haubruge E."/>
            <person name="Lognay G."/>
            <person name="Francis F."/>
            <person name="Fauconnier M.L."/>
            <person name="Hance T."/>
            <person name="Thonart P."/>
        </authorList>
    </citation>
    <scope>NUCLEOTIDE SEQUENCE [LARGE SCALE GENOMIC DNA]</scope>
    <source>
        <strain evidence="7">CWBI-2.3</strain>
    </source>
</reference>
<protein>
    <submittedName>
        <fullName evidence="7">Tyrosine-type recombinase/integrase</fullName>
    </submittedName>
</protein>
<evidence type="ECO:0000313" key="7">
    <source>
        <dbReference type="EMBL" id="QLH62056.1"/>
    </source>
</evidence>
<keyword evidence="1" id="KW-0229">DNA integration</keyword>
<dbReference type="SUPFAM" id="SSF56349">
    <property type="entry name" value="DNA breaking-rejoining enzymes"/>
    <property type="match status" value="1"/>
</dbReference>
<evidence type="ECO:0000313" key="8">
    <source>
        <dbReference type="Proteomes" id="UP000042738"/>
    </source>
</evidence>
<dbReference type="Gene3D" id="1.10.150.130">
    <property type="match status" value="1"/>
</dbReference>
<evidence type="ECO:0000256" key="1">
    <source>
        <dbReference type="ARBA" id="ARBA00022908"/>
    </source>
</evidence>
<feature type="domain" description="Tyr recombinase" evidence="5">
    <location>
        <begin position="163"/>
        <end position="319"/>
    </location>
</feature>
<accession>A0A068YWF1</accession>
<dbReference type="InterPro" id="IPR057084">
    <property type="entry name" value="Int_N"/>
</dbReference>
<dbReference type="PROSITE" id="PS51898">
    <property type="entry name" value="TYR_RECOMBINASE"/>
    <property type="match status" value="1"/>
</dbReference>
<dbReference type="InterPro" id="IPR050090">
    <property type="entry name" value="Tyrosine_recombinase_XerCD"/>
</dbReference>
<dbReference type="Proteomes" id="UP000042738">
    <property type="component" value="Chromosome"/>
</dbReference>
<organism evidence="7 8">
    <name type="scientific">Serratia symbiotica</name>
    <dbReference type="NCBI Taxonomy" id="138074"/>
    <lineage>
        <taxon>Bacteria</taxon>
        <taxon>Pseudomonadati</taxon>
        <taxon>Pseudomonadota</taxon>
        <taxon>Gammaproteobacteria</taxon>
        <taxon>Enterobacterales</taxon>
        <taxon>Yersiniaceae</taxon>
        <taxon>Serratia</taxon>
    </lineage>
</organism>
<keyword evidence="3" id="KW-0233">DNA recombination</keyword>
<proteinExistence type="predicted"/>
<name>A0A068YWF1_9GAMM</name>
<dbReference type="InterPro" id="IPR044068">
    <property type="entry name" value="CB"/>
</dbReference>
<keyword evidence="2 4" id="KW-0238">DNA-binding</keyword>
<evidence type="ECO:0000256" key="2">
    <source>
        <dbReference type="ARBA" id="ARBA00023125"/>
    </source>
</evidence>
<dbReference type="PANTHER" id="PTHR30349:SF93">
    <property type="entry name" value="FELS-2 PROPHAGE PROTEIN"/>
    <property type="match status" value="1"/>
</dbReference>
<dbReference type="AlphaFoldDB" id="A0A068YWF1"/>
<evidence type="ECO:0000259" key="6">
    <source>
        <dbReference type="PROSITE" id="PS51900"/>
    </source>
</evidence>
<dbReference type="GO" id="GO:0015074">
    <property type="term" value="P:DNA integration"/>
    <property type="evidence" value="ECO:0007669"/>
    <property type="project" value="UniProtKB-KW"/>
</dbReference>
<dbReference type="GO" id="GO:0006310">
    <property type="term" value="P:DNA recombination"/>
    <property type="evidence" value="ECO:0007669"/>
    <property type="project" value="UniProtKB-KW"/>
</dbReference>
<dbReference type="InterPro" id="IPR002104">
    <property type="entry name" value="Integrase_catalytic"/>
</dbReference>
<dbReference type="InterPro" id="IPR013762">
    <property type="entry name" value="Integrase-like_cat_sf"/>
</dbReference>
<dbReference type="Pfam" id="PF24624">
    <property type="entry name" value="Int_N"/>
    <property type="match status" value="1"/>
</dbReference>
<dbReference type="Gene3D" id="1.10.443.10">
    <property type="entry name" value="Intergrase catalytic core"/>
    <property type="match status" value="1"/>
</dbReference>
<sequence>MSIKRLNDGRYEVDIRPQGVEGKRIRRKFSSKGEASIFVRHILVNYHNKDWLEKPPDRRKLTELLARWWVFHGKSHHHGEVERQRLTSIIANLAEMGIKRADQLTRKAIMNYRVMMLDRGLKPSSVNRQCAIMSGMLTKLINAEEYQNPNPFHEVKAFKEAETDMTFLSADEMESLLSRLGGDDLKAVMLCLATGGRWNEVASLKGEHVIGGKVIFMKTKNGKRRAVPIDTALEAEVKTRATGRLFYPSYMNARAVLKEIKPDLPNGQALHVLRHTFATHFMMNGGNIITLQRILGHATIQQTMVYAHFAPEFLQDAVRFNPLTGAGRYGKKP</sequence>
<evidence type="ECO:0000259" key="5">
    <source>
        <dbReference type="PROSITE" id="PS51898"/>
    </source>
</evidence>
<dbReference type="InterPro" id="IPR011010">
    <property type="entry name" value="DNA_brk_join_enz"/>
</dbReference>
<dbReference type="GO" id="GO:0003677">
    <property type="term" value="F:DNA binding"/>
    <property type="evidence" value="ECO:0007669"/>
    <property type="project" value="UniProtKB-UniRule"/>
</dbReference>
<dbReference type="PANTHER" id="PTHR30349">
    <property type="entry name" value="PHAGE INTEGRASE-RELATED"/>
    <property type="match status" value="1"/>
</dbReference>
<gene>
    <name evidence="7" type="ORF">SYMBAF_02630</name>
</gene>